<organism evidence="1 2">
    <name type="scientific">Streblomastix strix</name>
    <dbReference type="NCBI Taxonomy" id="222440"/>
    <lineage>
        <taxon>Eukaryota</taxon>
        <taxon>Metamonada</taxon>
        <taxon>Preaxostyla</taxon>
        <taxon>Oxymonadida</taxon>
        <taxon>Streblomastigidae</taxon>
        <taxon>Streblomastix</taxon>
    </lineage>
</organism>
<protein>
    <recommendedName>
        <fullName evidence="3">B30.2/SPRY domain-containing protein</fullName>
    </recommendedName>
</protein>
<dbReference type="OrthoDB" id="49113at2759"/>
<name>A0A5J4TYS3_9EUKA</name>
<evidence type="ECO:0008006" key="3">
    <source>
        <dbReference type="Google" id="ProtNLM"/>
    </source>
</evidence>
<gene>
    <name evidence="1" type="ORF">EZS28_041263</name>
</gene>
<dbReference type="EMBL" id="SNRW01023202">
    <property type="protein sequence ID" value="KAA6363210.1"/>
    <property type="molecule type" value="Genomic_DNA"/>
</dbReference>
<dbReference type="Proteomes" id="UP000324800">
    <property type="component" value="Unassembled WGS sequence"/>
</dbReference>
<accession>A0A5J4TYS3</accession>
<reference evidence="1 2" key="1">
    <citation type="submission" date="2019-03" db="EMBL/GenBank/DDBJ databases">
        <title>Single cell metagenomics reveals metabolic interactions within the superorganism composed of flagellate Streblomastix strix and complex community of Bacteroidetes bacteria on its surface.</title>
        <authorList>
            <person name="Treitli S.C."/>
            <person name="Kolisko M."/>
            <person name="Husnik F."/>
            <person name="Keeling P."/>
            <person name="Hampl V."/>
        </authorList>
    </citation>
    <scope>NUCLEOTIDE SEQUENCE [LARGE SCALE GENOMIC DNA]</scope>
    <source>
        <strain evidence="1">ST1C</strain>
    </source>
</reference>
<dbReference type="Gene3D" id="2.60.120.920">
    <property type="match status" value="1"/>
</dbReference>
<evidence type="ECO:0000313" key="1">
    <source>
        <dbReference type="EMBL" id="KAA6363210.1"/>
    </source>
</evidence>
<sequence>IFRKYVMSIANMNKETSSVPLPRPKQKTIQFTQRAQLGGPIQFDIRYPHLACLDKKNPKIVIAQKDNSRITITISPEVCVGLGIVQCEIKFIDPKSRGYRLFGIVESNFDFPEKYFPGQDQHSLGYSGADGILNRNNGSSELDTCFQGNSTFNNDDIVKAEAIMDPDPEKRSLRFFVSGVEQPIYYTNIPSNFKFCIQRYHSQQAAEIINFRQVSYL</sequence>
<dbReference type="AlphaFoldDB" id="A0A5J4TYS3"/>
<comment type="caution">
    <text evidence="1">The sequence shown here is derived from an EMBL/GenBank/DDBJ whole genome shotgun (WGS) entry which is preliminary data.</text>
</comment>
<evidence type="ECO:0000313" key="2">
    <source>
        <dbReference type="Proteomes" id="UP000324800"/>
    </source>
</evidence>
<proteinExistence type="predicted"/>
<dbReference type="InterPro" id="IPR043136">
    <property type="entry name" value="B30.2/SPRY_sf"/>
</dbReference>
<feature type="non-terminal residue" evidence="1">
    <location>
        <position position="1"/>
    </location>
</feature>